<dbReference type="InterPro" id="IPR048469">
    <property type="entry name" value="YchJ-like_M"/>
</dbReference>
<protein>
    <submittedName>
        <fullName evidence="2">SEC-C motif-containing protein</fullName>
    </submittedName>
</protein>
<feature type="domain" description="YchJ-like middle NTF2-like" evidence="1">
    <location>
        <begin position="38"/>
        <end position="129"/>
    </location>
</feature>
<organism evidence="2 3">
    <name type="scientific">Microbacterium enclense</name>
    <dbReference type="NCBI Taxonomy" id="993073"/>
    <lineage>
        <taxon>Bacteria</taxon>
        <taxon>Bacillati</taxon>
        <taxon>Actinomycetota</taxon>
        <taxon>Actinomycetes</taxon>
        <taxon>Micrococcales</taxon>
        <taxon>Microbacteriaceae</taxon>
        <taxon>Microbacterium</taxon>
    </lineage>
</organism>
<accession>A0A1G6L8F3</accession>
<dbReference type="RefSeq" id="WP_058232419.1">
    <property type="nucleotide sequence ID" value="NZ_FMYG01000004.1"/>
</dbReference>
<dbReference type="Gene3D" id="3.10.450.50">
    <property type="match status" value="1"/>
</dbReference>
<dbReference type="AlphaFoldDB" id="A0A1G6L8F3"/>
<evidence type="ECO:0000259" key="1">
    <source>
        <dbReference type="Pfam" id="PF17775"/>
    </source>
</evidence>
<evidence type="ECO:0000313" key="2">
    <source>
        <dbReference type="EMBL" id="SDC39413.1"/>
    </source>
</evidence>
<dbReference type="STRING" id="993073.AS029_09935"/>
<dbReference type="OrthoDB" id="21421at2"/>
<sequence>MSFGSASVRPSAQAPCPCGDGAFGACCGPILDGAAAPTAERLMRSRYTAFVVGDAAHLVRSWHPRTRPDDVVADDGTVWRKLVIEGAEEHGDAATVTFRASWRQHGVDGELRERSRFVRRGGRWVYVDGDMD</sequence>
<dbReference type="EMBL" id="FMYG01000004">
    <property type="protein sequence ID" value="SDC39413.1"/>
    <property type="molecule type" value="Genomic_DNA"/>
</dbReference>
<dbReference type="Proteomes" id="UP000183203">
    <property type="component" value="Unassembled WGS sequence"/>
</dbReference>
<dbReference type="InterPro" id="IPR032710">
    <property type="entry name" value="NTF2-like_dom_sf"/>
</dbReference>
<dbReference type="Pfam" id="PF17775">
    <property type="entry name" value="YchJ_M-like"/>
    <property type="match status" value="1"/>
</dbReference>
<evidence type="ECO:0000313" key="3">
    <source>
        <dbReference type="Proteomes" id="UP000183203"/>
    </source>
</evidence>
<reference evidence="2 3" key="1">
    <citation type="submission" date="2016-09" db="EMBL/GenBank/DDBJ databases">
        <authorList>
            <person name="Capua I."/>
            <person name="De Benedictis P."/>
            <person name="Joannis T."/>
            <person name="Lombin L.H."/>
            <person name="Cattoli G."/>
        </authorList>
    </citation>
    <scope>NUCLEOTIDE SEQUENCE [LARGE SCALE GENOMIC DNA]</scope>
    <source>
        <strain evidence="2 3">NIO-1002</strain>
    </source>
</reference>
<dbReference type="SUPFAM" id="SSF54427">
    <property type="entry name" value="NTF2-like"/>
    <property type="match status" value="1"/>
</dbReference>
<name>A0A1G6L8F3_9MICO</name>
<gene>
    <name evidence="2" type="ORF">SAMN05216418_2253</name>
</gene>
<proteinExistence type="predicted"/>